<keyword evidence="3 5" id="KW-1133">Transmembrane helix</keyword>
<keyword evidence="8" id="KW-1185">Reference proteome</keyword>
<accession>A0A432YN42</accession>
<name>A0A432YN42_9GAMM</name>
<keyword evidence="2 5" id="KW-0812">Transmembrane</keyword>
<feature type="domain" description="EamA" evidence="6">
    <location>
        <begin position="151"/>
        <end position="280"/>
    </location>
</feature>
<evidence type="ECO:0000256" key="2">
    <source>
        <dbReference type="ARBA" id="ARBA00022692"/>
    </source>
</evidence>
<comment type="subcellular location">
    <subcellularLocation>
        <location evidence="1">Membrane</location>
        <topology evidence="1">Multi-pass membrane protein</topology>
    </subcellularLocation>
</comment>
<dbReference type="AlphaFoldDB" id="A0A432YN42"/>
<evidence type="ECO:0000313" key="7">
    <source>
        <dbReference type="EMBL" id="RUO62275.1"/>
    </source>
</evidence>
<dbReference type="InterPro" id="IPR050638">
    <property type="entry name" value="AA-Vitamin_Transporters"/>
</dbReference>
<feature type="transmembrane region" description="Helical" evidence="5">
    <location>
        <begin position="33"/>
        <end position="52"/>
    </location>
</feature>
<dbReference type="SUPFAM" id="SSF103481">
    <property type="entry name" value="Multidrug resistance efflux transporter EmrE"/>
    <property type="match status" value="1"/>
</dbReference>
<sequence length="296" mass="31489">MIISKAVLTLLALCAFAGNSVLCRWALAEYEMAPASFTLIRLLSGAAVLFFLIRGQSARMRASMPLRAGLSWWGALWLAVYAYAFAFAYIELATGVGALVLFTCVQLSMLLIGAWRGMRYSAIELLGIIMALAGFGYLIAPQLATPFSGTAVLLMMIAGVAWGAYSTVGRGASTPLTDTFIHFARAALLSLPLLPLIFLSEPLSWPPLALAVASGALTSAVGYAIWFKVLPHLRVSSAAVAQLAVPVLAACGGIIFVAEPITQRFVIACGVILSGILLVILRREKKIDATKTKHIN</sequence>
<feature type="transmembrane region" description="Helical" evidence="5">
    <location>
        <begin position="205"/>
        <end position="226"/>
    </location>
</feature>
<comment type="caution">
    <text evidence="7">The sequence shown here is derived from an EMBL/GenBank/DDBJ whole genome shotgun (WGS) entry which is preliminary data.</text>
</comment>
<feature type="transmembrane region" description="Helical" evidence="5">
    <location>
        <begin position="180"/>
        <end position="199"/>
    </location>
</feature>
<evidence type="ECO:0000256" key="4">
    <source>
        <dbReference type="ARBA" id="ARBA00023136"/>
    </source>
</evidence>
<dbReference type="EMBL" id="PIPY01000004">
    <property type="protein sequence ID" value="RUO62275.1"/>
    <property type="molecule type" value="Genomic_DNA"/>
</dbReference>
<reference evidence="8" key="1">
    <citation type="journal article" date="2018" name="Front. Microbiol.">
        <title>Genome-Based Analysis Reveals the Taxonomy and Diversity of the Family Idiomarinaceae.</title>
        <authorList>
            <person name="Liu Y."/>
            <person name="Lai Q."/>
            <person name="Shao Z."/>
        </authorList>
    </citation>
    <scope>NUCLEOTIDE SEQUENCE [LARGE SCALE GENOMIC DNA]</scope>
    <source>
        <strain evidence="8">CVS-6</strain>
    </source>
</reference>
<dbReference type="InterPro" id="IPR000620">
    <property type="entry name" value="EamA_dom"/>
</dbReference>
<protein>
    <submittedName>
        <fullName evidence="7">EamA family transporter</fullName>
    </submittedName>
</protein>
<evidence type="ECO:0000256" key="1">
    <source>
        <dbReference type="ARBA" id="ARBA00004141"/>
    </source>
</evidence>
<evidence type="ECO:0000259" key="6">
    <source>
        <dbReference type="Pfam" id="PF00892"/>
    </source>
</evidence>
<feature type="transmembrane region" description="Helical" evidence="5">
    <location>
        <begin position="122"/>
        <end position="140"/>
    </location>
</feature>
<feature type="transmembrane region" description="Helical" evidence="5">
    <location>
        <begin position="146"/>
        <end position="168"/>
    </location>
</feature>
<feature type="transmembrane region" description="Helical" evidence="5">
    <location>
        <begin position="96"/>
        <end position="115"/>
    </location>
</feature>
<dbReference type="Proteomes" id="UP000288259">
    <property type="component" value="Unassembled WGS sequence"/>
</dbReference>
<dbReference type="InterPro" id="IPR037185">
    <property type="entry name" value="EmrE-like"/>
</dbReference>
<dbReference type="PANTHER" id="PTHR32322:SF9">
    <property type="entry name" value="AMINO-ACID METABOLITE EFFLUX PUMP-RELATED"/>
    <property type="match status" value="1"/>
</dbReference>
<feature type="transmembrane region" description="Helical" evidence="5">
    <location>
        <begin position="72"/>
        <end position="90"/>
    </location>
</feature>
<feature type="transmembrane region" description="Helical" evidence="5">
    <location>
        <begin position="238"/>
        <end position="258"/>
    </location>
</feature>
<feature type="transmembrane region" description="Helical" evidence="5">
    <location>
        <begin position="264"/>
        <end position="281"/>
    </location>
</feature>
<evidence type="ECO:0000256" key="3">
    <source>
        <dbReference type="ARBA" id="ARBA00022989"/>
    </source>
</evidence>
<organism evidence="7 8">
    <name type="scientific">Pseudidiomarina insulisalsae</name>
    <dbReference type="NCBI Taxonomy" id="575789"/>
    <lineage>
        <taxon>Bacteria</taxon>
        <taxon>Pseudomonadati</taxon>
        <taxon>Pseudomonadota</taxon>
        <taxon>Gammaproteobacteria</taxon>
        <taxon>Alteromonadales</taxon>
        <taxon>Idiomarinaceae</taxon>
        <taxon>Pseudidiomarina</taxon>
    </lineage>
</organism>
<dbReference type="PANTHER" id="PTHR32322">
    <property type="entry name" value="INNER MEMBRANE TRANSPORTER"/>
    <property type="match status" value="1"/>
</dbReference>
<dbReference type="OrthoDB" id="321830at2"/>
<evidence type="ECO:0000313" key="8">
    <source>
        <dbReference type="Proteomes" id="UP000288259"/>
    </source>
</evidence>
<proteinExistence type="predicted"/>
<gene>
    <name evidence="7" type="ORF">CWI71_04590</name>
</gene>
<dbReference type="Pfam" id="PF00892">
    <property type="entry name" value="EamA"/>
    <property type="match status" value="1"/>
</dbReference>
<keyword evidence="4 5" id="KW-0472">Membrane</keyword>
<evidence type="ECO:0000256" key="5">
    <source>
        <dbReference type="SAM" id="Phobius"/>
    </source>
</evidence>
<dbReference type="GO" id="GO:0016020">
    <property type="term" value="C:membrane"/>
    <property type="evidence" value="ECO:0007669"/>
    <property type="project" value="UniProtKB-SubCell"/>
</dbReference>